<dbReference type="Gene3D" id="1.10.10.2840">
    <property type="entry name" value="PucR C-terminal helix-turn-helix domain"/>
    <property type="match status" value="1"/>
</dbReference>
<feature type="domain" description="PucR C-terminal helix-turn-helix" evidence="3">
    <location>
        <begin position="309"/>
        <end position="366"/>
    </location>
</feature>
<dbReference type="InterPro" id="IPR041522">
    <property type="entry name" value="CdaR_GGDEF"/>
</dbReference>
<dbReference type="Pfam" id="PF17853">
    <property type="entry name" value="GGDEF_2"/>
    <property type="match status" value="1"/>
</dbReference>
<evidence type="ECO:0000259" key="3">
    <source>
        <dbReference type="Pfam" id="PF13556"/>
    </source>
</evidence>
<organism evidence="5 6">
    <name type="scientific">Ornithinibacillus halophilus</name>
    <dbReference type="NCBI Taxonomy" id="930117"/>
    <lineage>
        <taxon>Bacteria</taxon>
        <taxon>Bacillati</taxon>
        <taxon>Bacillota</taxon>
        <taxon>Bacilli</taxon>
        <taxon>Bacillales</taxon>
        <taxon>Bacillaceae</taxon>
        <taxon>Ornithinibacillus</taxon>
    </lineage>
</organism>
<dbReference type="RefSeq" id="WP_072889799.1">
    <property type="nucleotide sequence ID" value="NZ_FQVW01000014.1"/>
</dbReference>
<evidence type="ECO:0000256" key="1">
    <source>
        <dbReference type="ARBA" id="ARBA00006754"/>
    </source>
</evidence>
<feature type="domain" description="Putative sugar diacid recognition" evidence="2">
    <location>
        <begin position="13"/>
        <end position="139"/>
    </location>
</feature>
<dbReference type="Proteomes" id="UP000183988">
    <property type="component" value="Unassembled WGS sequence"/>
</dbReference>
<dbReference type="PANTHER" id="PTHR33744:SF16">
    <property type="entry name" value="CARBOHYDRATE DIACID REGULATOR"/>
    <property type="match status" value="1"/>
</dbReference>
<name>A0A1M5GU45_9BACI</name>
<reference evidence="5 6" key="1">
    <citation type="submission" date="2016-11" db="EMBL/GenBank/DDBJ databases">
        <authorList>
            <person name="Jaros S."/>
            <person name="Januszkiewicz K."/>
            <person name="Wedrychowicz H."/>
        </authorList>
    </citation>
    <scope>NUCLEOTIDE SEQUENCE [LARGE SCALE GENOMIC DNA]</scope>
    <source>
        <strain evidence="5 6">IBRC-M 10683</strain>
    </source>
</reference>
<proteinExistence type="inferred from homology"/>
<protein>
    <submittedName>
        <fullName evidence="5">Transcriptional regulator, CdaR family</fullName>
    </submittedName>
</protein>
<gene>
    <name evidence="5" type="ORF">SAMN05216225_101457</name>
</gene>
<dbReference type="InterPro" id="IPR025736">
    <property type="entry name" value="PucR_C-HTH_dom"/>
</dbReference>
<accession>A0A1M5GU45</accession>
<sequence length="370" mass="43330">MNELFHSGKFYSSVVNEVRKLINEDVIITNEDGIIVASSDPSRMNKFHEGSVISMQKKENLIMTEELSEKLQGVRKGVCLPIMIDEQPIGVVGITGEPEVVEPVAMLVQKVAELFVQDSIIHTNLERQARELEFFVFDWLNNKEKDQSIKERSQFFNIHLENYERVVVLQTRGSSLQLSYKDINRLRTAWDQKGDTLFIRWGQDKILIILGNRFNHKPIIEEKLIQLTREMEMTLNITVTCGVGQATDYKHLHQSFEQAERACKVATPTKKIIFEEELQFDILHQALDEHTKNDFIDRTIRPLLQQEELLKTLEVWFQNDMSNQLAAKELHIHKNTLHYRLRRIEELTQLNLKKLHHLVILYLAYRFLVK</sequence>
<dbReference type="Pfam" id="PF05651">
    <property type="entry name" value="Diacid_rec"/>
    <property type="match status" value="1"/>
</dbReference>
<dbReference type="AlphaFoldDB" id="A0A1M5GU45"/>
<dbReference type="InterPro" id="IPR042070">
    <property type="entry name" value="PucR_C-HTH_sf"/>
</dbReference>
<dbReference type="InterPro" id="IPR008599">
    <property type="entry name" value="Diacid_rec"/>
</dbReference>
<dbReference type="STRING" id="930117.SAMN05216225_101457"/>
<evidence type="ECO:0000259" key="4">
    <source>
        <dbReference type="Pfam" id="PF17853"/>
    </source>
</evidence>
<evidence type="ECO:0000259" key="2">
    <source>
        <dbReference type="Pfam" id="PF05651"/>
    </source>
</evidence>
<dbReference type="InterPro" id="IPR051448">
    <property type="entry name" value="CdaR-like_regulators"/>
</dbReference>
<evidence type="ECO:0000313" key="6">
    <source>
        <dbReference type="Proteomes" id="UP000183988"/>
    </source>
</evidence>
<dbReference type="OrthoDB" id="9792148at2"/>
<dbReference type="EMBL" id="FQVW01000014">
    <property type="protein sequence ID" value="SHG07220.1"/>
    <property type="molecule type" value="Genomic_DNA"/>
</dbReference>
<dbReference type="PANTHER" id="PTHR33744">
    <property type="entry name" value="CARBOHYDRATE DIACID REGULATOR"/>
    <property type="match status" value="1"/>
</dbReference>
<comment type="similarity">
    <text evidence="1">Belongs to the CdaR family.</text>
</comment>
<evidence type="ECO:0000313" key="5">
    <source>
        <dbReference type="EMBL" id="SHG07220.1"/>
    </source>
</evidence>
<dbReference type="Pfam" id="PF13556">
    <property type="entry name" value="HTH_30"/>
    <property type="match status" value="1"/>
</dbReference>
<feature type="domain" description="CdaR GGDEF-like" evidence="4">
    <location>
        <begin position="145"/>
        <end position="265"/>
    </location>
</feature>
<keyword evidence="6" id="KW-1185">Reference proteome</keyword>